<dbReference type="HOGENOM" id="CLU_1189333_0_0_11"/>
<keyword evidence="4" id="KW-1185">Reference proteome</keyword>
<dbReference type="PANTHER" id="PTHR33406:SF11">
    <property type="entry name" value="MEMBRANE PROTEIN SCO6666-RELATED"/>
    <property type="match status" value="1"/>
</dbReference>
<dbReference type="AlphaFoldDB" id="S4MHQ3"/>
<comment type="caution">
    <text evidence="3">The sequence shown here is derived from an EMBL/GenBank/DDBJ whole genome shotgun (WGS) entry which is preliminary data.</text>
</comment>
<accession>S4MHQ3</accession>
<proteinExistence type="inferred from homology"/>
<dbReference type="Proteomes" id="UP000015001">
    <property type="component" value="Unassembled WGS sequence"/>
</dbReference>
<comment type="similarity">
    <text evidence="1">Belongs to the resistance-nodulation-cell division (RND) (TC 2.A.6) family. MmpL subfamily.</text>
</comment>
<evidence type="ECO:0000256" key="1">
    <source>
        <dbReference type="ARBA" id="ARBA00010157"/>
    </source>
</evidence>
<evidence type="ECO:0000256" key="2">
    <source>
        <dbReference type="SAM" id="MobiDB-lite"/>
    </source>
</evidence>
<evidence type="ECO:0000313" key="4">
    <source>
        <dbReference type="Proteomes" id="UP000015001"/>
    </source>
</evidence>
<feature type="compositionally biased region" description="Basic and acidic residues" evidence="2">
    <location>
        <begin position="223"/>
        <end position="233"/>
    </location>
</feature>
<dbReference type="PATRIC" id="fig|1283301.3.peg.3790"/>
<name>S4MHQ3_9ACTN</name>
<feature type="region of interest" description="Disordered" evidence="2">
    <location>
        <begin position="147"/>
        <end position="233"/>
    </location>
</feature>
<gene>
    <name evidence="3" type="ORF">STAFG_3820</name>
</gene>
<sequence length="233" mass="23777">MLVIAVLGLGAVALPALSLELGLPGDESSRWRPPQRRAYDLLSEGFGPGFNGQLTVVADTSESEDTRATTDLVAKTVRGVDGVASVGEPVLSRTKDTAVLTAVPRTAPNSGETKDLVHAIRGSVSGAEAGTGAAVLVTGTMIACSPGSSGCTVRPSRRWAPVWPSPSPSTPSWADGDRTRGPGAARPPGPVAASYPDRVLPNIDIEGEARSRRVPASATGPDAAERRLPVGGG</sequence>
<reference evidence="3 4" key="1">
    <citation type="submission" date="2013-02" db="EMBL/GenBank/DDBJ databases">
        <title>Draft Genome Sequence of Streptomyces afghaniensis, Which Produces Compounds of the Julimycin B-Complex.</title>
        <authorList>
            <person name="Gruening B.A."/>
            <person name="Praeg A."/>
            <person name="Erxleben A."/>
            <person name="Guenther S."/>
            <person name="Fiedler H.-P."/>
            <person name="Goodfellow M."/>
            <person name="Mueller M."/>
        </authorList>
    </citation>
    <scope>NUCLEOTIDE SEQUENCE [LARGE SCALE GENOMIC DNA]</scope>
    <source>
        <strain evidence="3 4">772</strain>
    </source>
</reference>
<dbReference type="GO" id="GO:0005886">
    <property type="term" value="C:plasma membrane"/>
    <property type="evidence" value="ECO:0007669"/>
    <property type="project" value="TreeGrafter"/>
</dbReference>
<dbReference type="InterPro" id="IPR050545">
    <property type="entry name" value="Mycobact_MmpL"/>
</dbReference>
<organism evidence="3 4">
    <name type="scientific">Streptomyces afghaniensis 772</name>
    <dbReference type="NCBI Taxonomy" id="1283301"/>
    <lineage>
        <taxon>Bacteria</taxon>
        <taxon>Bacillati</taxon>
        <taxon>Actinomycetota</taxon>
        <taxon>Actinomycetes</taxon>
        <taxon>Kitasatosporales</taxon>
        <taxon>Streptomycetaceae</taxon>
        <taxon>Streptomyces</taxon>
    </lineage>
</organism>
<dbReference type="PANTHER" id="PTHR33406">
    <property type="entry name" value="MEMBRANE PROTEIN MJ1562-RELATED"/>
    <property type="match status" value="1"/>
</dbReference>
<dbReference type="EMBL" id="AOPY01001433">
    <property type="protein sequence ID" value="EPJ39088.1"/>
    <property type="molecule type" value="Genomic_DNA"/>
</dbReference>
<protein>
    <submittedName>
        <fullName evidence="3">Putative membrane protein YdfJ</fullName>
    </submittedName>
</protein>
<evidence type="ECO:0000313" key="3">
    <source>
        <dbReference type="EMBL" id="EPJ39088.1"/>
    </source>
</evidence>